<evidence type="ECO:0000256" key="10">
    <source>
        <dbReference type="SAM" id="MobiDB-lite"/>
    </source>
</evidence>
<protein>
    <submittedName>
        <fullName evidence="11">Putative secreted protein</fullName>
    </submittedName>
</protein>
<keyword evidence="3" id="KW-0813">Transport</keyword>
<evidence type="ECO:0000256" key="9">
    <source>
        <dbReference type="ARBA" id="ARBA00023136"/>
    </source>
</evidence>
<evidence type="ECO:0000313" key="12">
    <source>
        <dbReference type="Proteomes" id="UP000595703"/>
    </source>
</evidence>
<accession>A0A7U3UNW4</accession>
<feature type="compositionally biased region" description="Low complexity" evidence="10">
    <location>
        <begin position="111"/>
        <end position="127"/>
    </location>
</feature>
<feature type="compositionally biased region" description="Basic and acidic residues" evidence="10">
    <location>
        <begin position="159"/>
        <end position="170"/>
    </location>
</feature>
<dbReference type="GO" id="GO:0015031">
    <property type="term" value="P:protein transport"/>
    <property type="evidence" value="ECO:0007669"/>
    <property type="project" value="UniProtKB-KW"/>
</dbReference>
<dbReference type="RefSeq" id="WP_202232517.1">
    <property type="nucleotide sequence ID" value="NZ_AP018365.1"/>
</dbReference>
<keyword evidence="7" id="KW-1133">Transmembrane helix</keyword>
<dbReference type="PANTHER" id="PTHR33909:SF1">
    <property type="entry name" value="SEC TRANSLOCON ACCESSORY COMPLEX SUBUNIT YAJC"/>
    <property type="match status" value="1"/>
</dbReference>
<proteinExistence type="inferred from homology"/>
<reference evidence="11 12" key="4">
    <citation type="journal article" date="2020" name="Sci. Rep.">
        <title>beta-carboline chemical signals induce reveromycin production through a LuxR family regulator in Streptomyces sp. SN-593.</title>
        <authorList>
            <person name="Panthee S."/>
            <person name="Kito N."/>
            <person name="Hayashi T."/>
            <person name="Shimizu T."/>
            <person name="Ishikawa J."/>
            <person name="Hamamoto H."/>
            <person name="Osada H."/>
            <person name="Takahashi S."/>
        </authorList>
    </citation>
    <scope>NUCLEOTIDE SEQUENCE [LARGE SCALE GENOMIC DNA]</scope>
    <source>
        <strain evidence="11 12">SN-593</strain>
    </source>
</reference>
<comment type="subcellular location">
    <subcellularLocation>
        <location evidence="1">Cell membrane</location>
        <topology evidence="1">Single-pass membrane protein</topology>
    </subcellularLocation>
</comment>
<dbReference type="SMART" id="SM01323">
    <property type="entry name" value="YajC"/>
    <property type="match status" value="1"/>
</dbReference>
<keyword evidence="5" id="KW-0812">Transmembrane</keyword>
<evidence type="ECO:0000256" key="5">
    <source>
        <dbReference type="ARBA" id="ARBA00022692"/>
    </source>
</evidence>
<keyword evidence="6" id="KW-0653">Protein transport</keyword>
<dbReference type="PANTHER" id="PTHR33909">
    <property type="entry name" value="SEC TRANSLOCON ACCESSORY COMPLEX SUBUNIT YAJC"/>
    <property type="match status" value="1"/>
</dbReference>
<reference evidence="11 12" key="3">
    <citation type="journal article" date="2011" name="Nat. Chem. Biol.">
        <title>Reveromycin A biosynthesis uses RevG and RevJ for stereospecific spiroacetal formation.</title>
        <authorList>
            <person name="Takahashi S."/>
            <person name="Toyoda A."/>
            <person name="Sekiyama Y."/>
            <person name="Takagi H."/>
            <person name="Nogawa T."/>
            <person name="Uramoto M."/>
            <person name="Suzuki R."/>
            <person name="Koshino H."/>
            <person name="Kumano T."/>
            <person name="Panthee S."/>
            <person name="Dairi T."/>
            <person name="Ishikawa J."/>
            <person name="Ikeda H."/>
            <person name="Sakaki Y."/>
            <person name="Osada H."/>
        </authorList>
    </citation>
    <scope>NUCLEOTIDE SEQUENCE [LARGE SCALE GENOMIC DNA]</scope>
    <source>
        <strain evidence="11 12">SN-593</strain>
    </source>
</reference>
<evidence type="ECO:0000256" key="4">
    <source>
        <dbReference type="ARBA" id="ARBA00022475"/>
    </source>
</evidence>
<feature type="compositionally biased region" description="Basic and acidic residues" evidence="10">
    <location>
        <begin position="130"/>
        <end position="148"/>
    </location>
</feature>
<dbReference type="NCBIfam" id="TIGR00739">
    <property type="entry name" value="yajC"/>
    <property type="match status" value="1"/>
</dbReference>
<sequence>MSIGILLPLILIIGVMFMMTRSQKTKQRQAMEMRNKMEPGTGVRTIGGMYAVVKEVNEETVLLEITDGVHAHFTKSAIGTVLSEEEFNRIVHGIEPEEPAGLDDEAEDGADAGAGDAAAADGVTDGADGAEEHISLDKSDTAAEKDEPAAEDTPAVEDGSAKERNGSAAK</sequence>
<dbReference type="InterPro" id="IPR003849">
    <property type="entry name" value="Preprotein_translocase_YajC"/>
</dbReference>
<keyword evidence="4" id="KW-1003">Cell membrane</keyword>
<evidence type="ECO:0000256" key="6">
    <source>
        <dbReference type="ARBA" id="ARBA00022927"/>
    </source>
</evidence>
<dbReference type="Proteomes" id="UP000595703">
    <property type="component" value="Chromosome"/>
</dbReference>
<feature type="compositionally biased region" description="Acidic residues" evidence="10">
    <location>
        <begin position="96"/>
        <end position="110"/>
    </location>
</feature>
<name>A0A7U3UNW4_9ACTN</name>
<organism evidence="11 12">
    <name type="scientific">Actinacidiphila reveromycinica</name>
    <dbReference type="NCBI Taxonomy" id="659352"/>
    <lineage>
        <taxon>Bacteria</taxon>
        <taxon>Bacillati</taxon>
        <taxon>Actinomycetota</taxon>
        <taxon>Actinomycetes</taxon>
        <taxon>Kitasatosporales</taxon>
        <taxon>Streptomycetaceae</taxon>
        <taxon>Actinacidiphila</taxon>
    </lineage>
</organism>
<gene>
    <name evidence="11" type="ORF">RVR_1141</name>
</gene>
<keyword evidence="8" id="KW-0811">Translocation</keyword>
<feature type="region of interest" description="Disordered" evidence="10">
    <location>
        <begin position="91"/>
        <end position="170"/>
    </location>
</feature>
<evidence type="ECO:0000256" key="1">
    <source>
        <dbReference type="ARBA" id="ARBA00004162"/>
    </source>
</evidence>
<evidence type="ECO:0000256" key="3">
    <source>
        <dbReference type="ARBA" id="ARBA00022448"/>
    </source>
</evidence>
<evidence type="ECO:0000256" key="7">
    <source>
        <dbReference type="ARBA" id="ARBA00022989"/>
    </source>
</evidence>
<dbReference type="GO" id="GO:0005886">
    <property type="term" value="C:plasma membrane"/>
    <property type="evidence" value="ECO:0007669"/>
    <property type="project" value="UniProtKB-SubCell"/>
</dbReference>
<dbReference type="AlphaFoldDB" id="A0A7U3UNW4"/>
<comment type="similarity">
    <text evidence="2">Belongs to the YajC family.</text>
</comment>
<dbReference type="Pfam" id="PF02699">
    <property type="entry name" value="YajC"/>
    <property type="match status" value="1"/>
</dbReference>
<reference evidence="11 12" key="1">
    <citation type="journal article" date="2010" name="J. Bacteriol.">
        <title>Biochemical characterization of a novel indole prenyltransferase from Streptomyces sp. SN-593.</title>
        <authorList>
            <person name="Takahashi S."/>
            <person name="Takagi H."/>
            <person name="Toyoda A."/>
            <person name="Uramoto M."/>
            <person name="Nogawa T."/>
            <person name="Ueki M."/>
            <person name="Sakaki Y."/>
            <person name="Osada H."/>
        </authorList>
    </citation>
    <scope>NUCLEOTIDE SEQUENCE [LARGE SCALE GENOMIC DNA]</scope>
    <source>
        <strain evidence="11 12">SN-593</strain>
    </source>
</reference>
<evidence type="ECO:0000256" key="8">
    <source>
        <dbReference type="ARBA" id="ARBA00023010"/>
    </source>
</evidence>
<evidence type="ECO:0000313" key="11">
    <source>
        <dbReference type="EMBL" id="BBA96021.1"/>
    </source>
</evidence>
<evidence type="ECO:0000256" key="2">
    <source>
        <dbReference type="ARBA" id="ARBA00006742"/>
    </source>
</evidence>
<keyword evidence="9" id="KW-0472">Membrane</keyword>
<reference evidence="11 12" key="2">
    <citation type="journal article" date="2011" name="J. Antibiot.">
        <title>Furaquinocins I and J: novel polyketide isoprenoid hybrid compounds from Streptomyces reveromyceticus SN-593.</title>
        <authorList>
            <person name="Panthee S."/>
            <person name="Takahashi S."/>
            <person name="Takagi H."/>
            <person name="Nogawa T."/>
            <person name="Oowada E."/>
            <person name="Uramoto M."/>
            <person name="Osada H."/>
        </authorList>
    </citation>
    <scope>NUCLEOTIDE SEQUENCE [LARGE SCALE GENOMIC DNA]</scope>
    <source>
        <strain evidence="11 12">SN-593</strain>
    </source>
</reference>
<keyword evidence="12" id="KW-1185">Reference proteome</keyword>
<dbReference type="EMBL" id="AP018365">
    <property type="protein sequence ID" value="BBA96021.1"/>
    <property type="molecule type" value="Genomic_DNA"/>
</dbReference>
<dbReference type="KEGG" id="arev:RVR_1141"/>